<dbReference type="GO" id="GO:0000166">
    <property type="term" value="F:nucleotide binding"/>
    <property type="evidence" value="ECO:0007669"/>
    <property type="project" value="InterPro"/>
</dbReference>
<dbReference type="PANTHER" id="PTHR43818:SF9">
    <property type="entry name" value="HYPOTHETICAL OXIDOREDUCTASE"/>
    <property type="match status" value="1"/>
</dbReference>
<dbReference type="Pfam" id="PF22725">
    <property type="entry name" value="GFO_IDH_MocA_C3"/>
    <property type="match status" value="1"/>
</dbReference>
<sequence>MAFLADVHERETAVRIALAGLATSHPYTDARTLARHADLVVWEQDPERLRRFTDEHPRAKVAASLEEALSGAPDGVVVTVPNPQVPQALARVLETGAPCFVNKPAAATRAQLEQLDRLPIHDRVLSGSVLRFAPAFAGARVDRDELLAVRATVRHDVGLWANGYNAWQDTPGEGGGTMVTMGVHGVELLVALLGPAVRLAGAAGARRHYTTLRSEDTGVLALRWDDGVTGTVEILGVSASESYTVTLHKRDFTETIVIEPGDDPVKGLGYEGTIEAFLAMVGGAPSPVPWSQTRAVLDVLVCARERA</sequence>
<evidence type="ECO:0000259" key="1">
    <source>
        <dbReference type="Pfam" id="PF01408"/>
    </source>
</evidence>
<accession>A0A4R4YCV0</accession>
<gene>
    <name evidence="3" type="ORF">E1286_30510</name>
</gene>
<reference evidence="3 4" key="1">
    <citation type="submission" date="2019-03" db="EMBL/GenBank/DDBJ databases">
        <title>Draft genome sequences of novel Actinobacteria.</title>
        <authorList>
            <person name="Sahin N."/>
            <person name="Ay H."/>
            <person name="Saygin H."/>
        </authorList>
    </citation>
    <scope>NUCLEOTIDE SEQUENCE [LARGE SCALE GENOMIC DNA]</scope>
    <source>
        <strain evidence="3 4">CH32</strain>
    </source>
</reference>
<dbReference type="Proteomes" id="UP000295302">
    <property type="component" value="Unassembled WGS sequence"/>
</dbReference>
<dbReference type="Pfam" id="PF01408">
    <property type="entry name" value="GFO_IDH_MocA"/>
    <property type="match status" value="1"/>
</dbReference>
<dbReference type="PANTHER" id="PTHR43818">
    <property type="entry name" value="BCDNA.GH03377"/>
    <property type="match status" value="1"/>
</dbReference>
<dbReference type="AlphaFoldDB" id="A0A4R4YCV0"/>
<feature type="domain" description="GFO/IDH/MocA-like oxidoreductase" evidence="2">
    <location>
        <begin position="146"/>
        <end position="240"/>
    </location>
</feature>
<comment type="caution">
    <text evidence="3">The sequence shown here is derived from an EMBL/GenBank/DDBJ whole genome shotgun (WGS) entry which is preliminary data.</text>
</comment>
<organism evidence="3 4">
    <name type="scientific">Nonomuraea terrae</name>
    <dbReference type="NCBI Taxonomy" id="2530383"/>
    <lineage>
        <taxon>Bacteria</taxon>
        <taxon>Bacillati</taxon>
        <taxon>Actinomycetota</taxon>
        <taxon>Actinomycetes</taxon>
        <taxon>Streptosporangiales</taxon>
        <taxon>Streptosporangiaceae</taxon>
        <taxon>Nonomuraea</taxon>
    </lineage>
</organism>
<dbReference type="SUPFAM" id="SSF51735">
    <property type="entry name" value="NAD(P)-binding Rossmann-fold domains"/>
    <property type="match status" value="1"/>
</dbReference>
<evidence type="ECO:0000313" key="4">
    <source>
        <dbReference type="Proteomes" id="UP000295302"/>
    </source>
</evidence>
<dbReference type="OrthoDB" id="3512812at2"/>
<dbReference type="InterPro" id="IPR055170">
    <property type="entry name" value="GFO_IDH_MocA-like_dom"/>
</dbReference>
<dbReference type="InterPro" id="IPR050463">
    <property type="entry name" value="Gfo/Idh/MocA_oxidrdct_glycsds"/>
</dbReference>
<name>A0A4R4YCV0_9ACTN</name>
<dbReference type="Gene3D" id="3.30.360.10">
    <property type="entry name" value="Dihydrodipicolinate Reductase, domain 2"/>
    <property type="match status" value="1"/>
</dbReference>
<evidence type="ECO:0000259" key="2">
    <source>
        <dbReference type="Pfam" id="PF22725"/>
    </source>
</evidence>
<dbReference type="Gene3D" id="3.40.50.720">
    <property type="entry name" value="NAD(P)-binding Rossmann-like Domain"/>
    <property type="match status" value="1"/>
</dbReference>
<evidence type="ECO:0000313" key="3">
    <source>
        <dbReference type="EMBL" id="TDD42508.1"/>
    </source>
</evidence>
<protein>
    <submittedName>
        <fullName evidence="3">Gfo/Idh/MocA family oxidoreductase</fullName>
    </submittedName>
</protein>
<keyword evidence="4" id="KW-1185">Reference proteome</keyword>
<proteinExistence type="predicted"/>
<dbReference type="EMBL" id="SMKQ01000125">
    <property type="protein sequence ID" value="TDD42508.1"/>
    <property type="molecule type" value="Genomic_DNA"/>
</dbReference>
<feature type="domain" description="Gfo/Idh/MocA-like oxidoreductase N-terminal" evidence="1">
    <location>
        <begin position="36"/>
        <end position="117"/>
    </location>
</feature>
<dbReference type="InterPro" id="IPR000683">
    <property type="entry name" value="Gfo/Idh/MocA-like_OxRdtase_N"/>
</dbReference>
<dbReference type="SUPFAM" id="SSF55347">
    <property type="entry name" value="Glyceraldehyde-3-phosphate dehydrogenase-like, C-terminal domain"/>
    <property type="match status" value="1"/>
</dbReference>
<dbReference type="InterPro" id="IPR036291">
    <property type="entry name" value="NAD(P)-bd_dom_sf"/>
</dbReference>